<proteinExistence type="predicted"/>
<feature type="signal peptide" evidence="2">
    <location>
        <begin position="1"/>
        <end position="26"/>
    </location>
</feature>
<feature type="region of interest" description="Disordered" evidence="1">
    <location>
        <begin position="25"/>
        <end position="48"/>
    </location>
</feature>
<dbReference type="AlphaFoldDB" id="A0A951PEP3"/>
<evidence type="ECO:0000256" key="2">
    <source>
        <dbReference type="SAM" id="SignalP"/>
    </source>
</evidence>
<sequence>MKTRLIHVLALALLALSLWLPQPAFADTPDRNANGEPIETATDSDLSDIPNLEKMDYETFQEYFGDVPGDHVPLLNPDNLKVQIKDKTPGSDKVITTEDLIQRDK</sequence>
<protein>
    <submittedName>
        <fullName evidence="3">Uncharacterized protein</fullName>
    </submittedName>
</protein>
<gene>
    <name evidence="3" type="ORF">KME07_21265</name>
</gene>
<reference evidence="3" key="2">
    <citation type="journal article" date="2022" name="Microbiol. Resour. Announc.">
        <title>Metagenome Sequencing to Explore Phylogenomics of Terrestrial Cyanobacteria.</title>
        <authorList>
            <person name="Ward R.D."/>
            <person name="Stajich J.E."/>
            <person name="Johansen J.R."/>
            <person name="Huntemann M."/>
            <person name="Clum A."/>
            <person name="Foster B."/>
            <person name="Foster B."/>
            <person name="Roux S."/>
            <person name="Palaniappan K."/>
            <person name="Varghese N."/>
            <person name="Mukherjee S."/>
            <person name="Reddy T.B.K."/>
            <person name="Daum C."/>
            <person name="Copeland A."/>
            <person name="Chen I.A."/>
            <person name="Ivanova N.N."/>
            <person name="Kyrpides N.C."/>
            <person name="Shapiro N."/>
            <person name="Eloe-Fadrosh E.A."/>
            <person name="Pietrasiak N."/>
        </authorList>
    </citation>
    <scope>NUCLEOTIDE SEQUENCE</scope>
    <source>
        <strain evidence="3">GSE-TBD4-15B</strain>
    </source>
</reference>
<comment type="caution">
    <text evidence="3">The sequence shown here is derived from an EMBL/GenBank/DDBJ whole genome shotgun (WGS) entry which is preliminary data.</text>
</comment>
<keyword evidence="2" id="KW-0732">Signal</keyword>
<dbReference type="EMBL" id="JAHHHV010000082">
    <property type="protein sequence ID" value="MBW4467963.1"/>
    <property type="molecule type" value="Genomic_DNA"/>
</dbReference>
<reference evidence="3" key="1">
    <citation type="submission" date="2021-05" db="EMBL/GenBank/DDBJ databases">
        <authorList>
            <person name="Pietrasiak N."/>
            <person name="Ward R."/>
            <person name="Stajich J.E."/>
            <person name="Kurbessoian T."/>
        </authorList>
    </citation>
    <scope>NUCLEOTIDE SEQUENCE</scope>
    <source>
        <strain evidence="3">GSE-TBD4-15B</strain>
    </source>
</reference>
<name>A0A951PEP3_9CYAN</name>
<evidence type="ECO:0000313" key="3">
    <source>
        <dbReference type="EMBL" id="MBW4467963.1"/>
    </source>
</evidence>
<evidence type="ECO:0000313" key="4">
    <source>
        <dbReference type="Proteomes" id="UP000707356"/>
    </source>
</evidence>
<evidence type="ECO:0000256" key="1">
    <source>
        <dbReference type="SAM" id="MobiDB-lite"/>
    </source>
</evidence>
<organism evidence="3 4">
    <name type="scientific">Pegethrix bostrychoides GSE-TBD4-15B</name>
    <dbReference type="NCBI Taxonomy" id="2839662"/>
    <lineage>
        <taxon>Bacteria</taxon>
        <taxon>Bacillati</taxon>
        <taxon>Cyanobacteriota</taxon>
        <taxon>Cyanophyceae</taxon>
        <taxon>Oculatellales</taxon>
        <taxon>Oculatellaceae</taxon>
        <taxon>Pegethrix</taxon>
    </lineage>
</organism>
<accession>A0A951PEP3</accession>
<feature type="chain" id="PRO_5037992670" evidence="2">
    <location>
        <begin position="27"/>
        <end position="105"/>
    </location>
</feature>
<dbReference type="Proteomes" id="UP000707356">
    <property type="component" value="Unassembled WGS sequence"/>
</dbReference>